<dbReference type="GO" id="GO:0005634">
    <property type="term" value="C:nucleus"/>
    <property type="evidence" value="ECO:0007669"/>
    <property type="project" value="UniProtKB-SubCell"/>
</dbReference>
<comment type="subcellular location">
    <subcellularLocation>
        <location evidence="1">Nucleus</location>
    </subcellularLocation>
</comment>
<dbReference type="PANTHER" id="PTHR46148:SF60">
    <property type="entry name" value="CHROMO DOMAIN-CONTAINING PROTEIN"/>
    <property type="match status" value="1"/>
</dbReference>
<evidence type="ECO:0000313" key="3">
    <source>
        <dbReference type="EMBL" id="TWW54692.1"/>
    </source>
</evidence>
<dbReference type="InterPro" id="IPR056924">
    <property type="entry name" value="SH3_Tf2-1"/>
</dbReference>
<keyword evidence="4" id="KW-1185">Reference proteome</keyword>
<feature type="non-terminal residue" evidence="3">
    <location>
        <position position="277"/>
    </location>
</feature>
<evidence type="ECO:0000256" key="1">
    <source>
        <dbReference type="ARBA" id="ARBA00004123"/>
    </source>
</evidence>
<reference evidence="3 4" key="1">
    <citation type="submission" date="2019-04" db="EMBL/GenBank/DDBJ databases">
        <title>Chromosome genome assembly for Takifugu flavidus.</title>
        <authorList>
            <person name="Xiao S."/>
        </authorList>
    </citation>
    <scope>NUCLEOTIDE SEQUENCE [LARGE SCALE GENOMIC DNA]</scope>
    <source>
        <strain evidence="3">HTHZ2018</strain>
        <tissue evidence="3">Muscle</tissue>
    </source>
</reference>
<dbReference type="InterPro" id="IPR023780">
    <property type="entry name" value="Chromo_domain"/>
</dbReference>
<dbReference type="Pfam" id="PF24626">
    <property type="entry name" value="SH3_Tf2-1"/>
    <property type="match status" value="1"/>
</dbReference>
<dbReference type="InterPro" id="IPR016197">
    <property type="entry name" value="Chromo-like_dom_sf"/>
</dbReference>
<gene>
    <name evidence="3" type="ORF">D4764_0239300</name>
</gene>
<evidence type="ECO:0000313" key="4">
    <source>
        <dbReference type="Proteomes" id="UP000324091"/>
    </source>
</evidence>
<dbReference type="SUPFAM" id="SSF54160">
    <property type="entry name" value="Chromo domain-like"/>
    <property type="match status" value="1"/>
</dbReference>
<dbReference type="InterPro" id="IPR000953">
    <property type="entry name" value="Chromo/chromo_shadow_dom"/>
</dbReference>
<evidence type="ECO:0000259" key="2">
    <source>
        <dbReference type="PROSITE" id="PS50013"/>
    </source>
</evidence>
<proteinExistence type="predicted"/>
<dbReference type="PANTHER" id="PTHR46148">
    <property type="entry name" value="CHROMO DOMAIN-CONTAINING PROTEIN"/>
    <property type="match status" value="1"/>
</dbReference>
<feature type="non-terminal residue" evidence="3">
    <location>
        <position position="1"/>
    </location>
</feature>
<protein>
    <recommendedName>
        <fullName evidence="2">Chromo domain-containing protein</fullName>
    </recommendedName>
</protein>
<dbReference type="SMART" id="SM00298">
    <property type="entry name" value="CHROMO"/>
    <property type="match status" value="1"/>
</dbReference>
<dbReference type="AlphaFoldDB" id="A0A5C6MHY6"/>
<feature type="domain" description="Chromo" evidence="2">
    <location>
        <begin position="137"/>
        <end position="184"/>
    </location>
</feature>
<comment type="caution">
    <text evidence="3">The sequence shown here is derived from an EMBL/GenBank/DDBJ whole genome shotgun (WGS) entry which is preliminary data.</text>
</comment>
<dbReference type="Gene3D" id="2.40.50.40">
    <property type="match status" value="1"/>
</dbReference>
<dbReference type="Pfam" id="PF00385">
    <property type="entry name" value="Chromo"/>
    <property type="match status" value="1"/>
</dbReference>
<organism evidence="3 4">
    <name type="scientific">Takifugu flavidus</name>
    <name type="common">sansaifugu</name>
    <dbReference type="NCBI Taxonomy" id="433684"/>
    <lineage>
        <taxon>Eukaryota</taxon>
        <taxon>Metazoa</taxon>
        <taxon>Chordata</taxon>
        <taxon>Craniata</taxon>
        <taxon>Vertebrata</taxon>
        <taxon>Euteleostomi</taxon>
        <taxon>Actinopterygii</taxon>
        <taxon>Neopterygii</taxon>
        <taxon>Teleostei</taxon>
        <taxon>Neoteleostei</taxon>
        <taxon>Acanthomorphata</taxon>
        <taxon>Eupercaria</taxon>
        <taxon>Tetraodontiformes</taxon>
        <taxon>Tetradontoidea</taxon>
        <taxon>Tetraodontidae</taxon>
        <taxon>Takifugu</taxon>
    </lineage>
</organism>
<dbReference type="Proteomes" id="UP000324091">
    <property type="component" value="Unassembled WGS sequence"/>
</dbReference>
<accession>A0A5C6MHY6</accession>
<name>A0A5C6MHY6_9TELE</name>
<dbReference type="PROSITE" id="PS50013">
    <property type="entry name" value="CHROMO_2"/>
    <property type="match status" value="1"/>
</dbReference>
<sequence length="277" mass="30875">GRRRRLLYRQCRPTFAVAGGCGGRSVRLYCGLSRRSQLQANRHRTPAPAYQPGQKVWLSTKDLPLQVESRKLAPRFVGPFEVDRMVNPAAVRLKLPPALRIHPTFHVSKVKPVAESDLVPLSDPPPPPRIVDGGPAYTVRSILDVRRRGRSFQFLVNWEGYGPEERSWVPRRVILDTSLLRDFYHAHPEAPLEGGVMSGSQFLGTLLQGFSCGGRGGAMPQPQVVPGTGAPADYRNQATYLWTVLTVGQRWRVLSFSENPGCTLLDFCETVSFVDNF</sequence>
<dbReference type="EMBL" id="RHFK02000129">
    <property type="protein sequence ID" value="TWW54692.1"/>
    <property type="molecule type" value="Genomic_DNA"/>
</dbReference>